<reference evidence="8" key="1">
    <citation type="submission" date="2020-07" db="EMBL/GenBank/DDBJ databases">
        <title>Draft genome sequence of Lactobacillus helveticus strain H-8.</title>
        <authorList>
            <person name="Endo A."/>
            <person name="Maeno S."/>
            <person name="Kido Y."/>
        </authorList>
    </citation>
    <scope>NUCLEOTIDE SEQUENCE</scope>
    <source>
        <strain evidence="8">H-8</strain>
    </source>
</reference>
<dbReference type="InterPro" id="IPR010998">
    <property type="entry name" value="Integrase_recombinase_N"/>
</dbReference>
<protein>
    <submittedName>
        <fullName evidence="8">Integrase</fullName>
    </submittedName>
</protein>
<evidence type="ECO:0000259" key="6">
    <source>
        <dbReference type="PROSITE" id="PS51898"/>
    </source>
</evidence>
<dbReference type="PROSITE" id="PS51898">
    <property type="entry name" value="TYR_RECOMBINASE"/>
    <property type="match status" value="1"/>
</dbReference>
<feature type="domain" description="Tyr recombinase" evidence="6">
    <location>
        <begin position="184"/>
        <end position="404"/>
    </location>
</feature>
<evidence type="ECO:0000313" key="9">
    <source>
        <dbReference type="Proteomes" id="UP000618094"/>
    </source>
</evidence>
<feature type="region of interest" description="Disordered" evidence="5">
    <location>
        <begin position="22"/>
        <end position="43"/>
    </location>
</feature>
<evidence type="ECO:0000256" key="1">
    <source>
        <dbReference type="ARBA" id="ARBA00008857"/>
    </source>
</evidence>
<gene>
    <name evidence="8" type="ORF">LHEH8_08850</name>
</gene>
<evidence type="ECO:0000256" key="4">
    <source>
        <dbReference type="PROSITE-ProRule" id="PRU01248"/>
    </source>
</evidence>
<dbReference type="PANTHER" id="PTHR30349">
    <property type="entry name" value="PHAGE INTEGRASE-RELATED"/>
    <property type="match status" value="1"/>
</dbReference>
<organism evidence="8 9">
    <name type="scientific">Lactobacillus helveticus</name>
    <name type="common">Lactobacillus suntoryeus</name>
    <dbReference type="NCBI Taxonomy" id="1587"/>
    <lineage>
        <taxon>Bacteria</taxon>
        <taxon>Bacillati</taxon>
        <taxon>Bacillota</taxon>
        <taxon>Bacilli</taxon>
        <taxon>Lactobacillales</taxon>
        <taxon>Lactobacillaceae</taxon>
        <taxon>Lactobacillus</taxon>
    </lineage>
</organism>
<accession>A0A8H9F8D9</accession>
<dbReference type="Proteomes" id="UP000618094">
    <property type="component" value="Unassembled WGS sequence"/>
</dbReference>
<evidence type="ECO:0000256" key="5">
    <source>
        <dbReference type="SAM" id="MobiDB-lite"/>
    </source>
</evidence>
<dbReference type="InterPro" id="IPR002104">
    <property type="entry name" value="Integrase_catalytic"/>
</dbReference>
<evidence type="ECO:0000256" key="2">
    <source>
        <dbReference type="ARBA" id="ARBA00023125"/>
    </source>
</evidence>
<dbReference type="InterPro" id="IPR013762">
    <property type="entry name" value="Integrase-like_cat_sf"/>
</dbReference>
<dbReference type="EMBL" id="BLYO01000199">
    <property type="protein sequence ID" value="GFO99129.1"/>
    <property type="molecule type" value="Genomic_DNA"/>
</dbReference>
<keyword evidence="2 4" id="KW-0238">DNA-binding</keyword>
<sequence>MAITQIKSGKNEGKYRVRIQPTDNETGKTIPVPSRVTKTSSKREAKQLEEQMWVEYRARQEINLDVVNQPLSIALNNYVEEEKASGRWSSITTYDNWKYTVKLVSQYFGKKKVKDIKEKDMRNFARNYVKTHRTKVASHTTVDRQLQNLRGYFSTLNDVGITRNPVPMKPLSKFFRRDEMSLTKEKYVFTSSEIEAIKKEIYKELGVCRVNYWTTRVAILIALDTGMRPQEIQALKWYQIIDDGKFKVFKINDSWSEKEKHLNDHLKSRPRGESRLTLPLSEPLLQLLEKFHHHQLELLKENKLANSNDWLMLNITDYNLCSLGYPITQKSMNDMLKQLSKKVGVNNQNLNVSMYTCRHTVATKLGNTPGMSYPWAASRLGHSLKMFMRTYVHVDEDRNEEMLNIVKNTNIFS</sequence>
<dbReference type="RefSeq" id="WP_057731508.1">
    <property type="nucleotide sequence ID" value="NZ_BLYO01000199.1"/>
</dbReference>
<dbReference type="AlphaFoldDB" id="A0A8H9F8D9"/>
<dbReference type="GO" id="GO:0015074">
    <property type="term" value="P:DNA integration"/>
    <property type="evidence" value="ECO:0007669"/>
    <property type="project" value="InterPro"/>
</dbReference>
<comment type="caution">
    <text evidence="8">The sequence shown here is derived from an EMBL/GenBank/DDBJ whole genome shotgun (WGS) entry which is preliminary data.</text>
</comment>
<comment type="similarity">
    <text evidence="1">Belongs to the 'phage' integrase family.</text>
</comment>
<evidence type="ECO:0000313" key="8">
    <source>
        <dbReference type="EMBL" id="GFO99129.1"/>
    </source>
</evidence>
<dbReference type="InterPro" id="IPR011010">
    <property type="entry name" value="DNA_brk_join_enz"/>
</dbReference>
<dbReference type="InterPro" id="IPR050090">
    <property type="entry name" value="Tyrosine_recombinase_XerCD"/>
</dbReference>
<dbReference type="InterPro" id="IPR044068">
    <property type="entry name" value="CB"/>
</dbReference>
<dbReference type="Pfam" id="PF00589">
    <property type="entry name" value="Phage_integrase"/>
    <property type="match status" value="1"/>
</dbReference>
<evidence type="ECO:0000259" key="7">
    <source>
        <dbReference type="PROSITE" id="PS51900"/>
    </source>
</evidence>
<name>A0A8H9F8D9_LACHE</name>
<dbReference type="GO" id="GO:0003677">
    <property type="term" value="F:DNA binding"/>
    <property type="evidence" value="ECO:0007669"/>
    <property type="project" value="UniProtKB-UniRule"/>
</dbReference>
<dbReference type="GO" id="GO:0006310">
    <property type="term" value="P:DNA recombination"/>
    <property type="evidence" value="ECO:0007669"/>
    <property type="project" value="UniProtKB-KW"/>
</dbReference>
<proteinExistence type="inferred from homology"/>
<dbReference type="PANTHER" id="PTHR30349:SF41">
    <property type="entry name" value="INTEGRASE_RECOMBINASE PROTEIN MJ0367-RELATED"/>
    <property type="match status" value="1"/>
</dbReference>
<evidence type="ECO:0000256" key="3">
    <source>
        <dbReference type="ARBA" id="ARBA00023172"/>
    </source>
</evidence>
<dbReference type="SUPFAM" id="SSF56349">
    <property type="entry name" value="DNA breaking-rejoining enzymes"/>
    <property type="match status" value="1"/>
</dbReference>
<dbReference type="Gene3D" id="1.10.443.10">
    <property type="entry name" value="Intergrase catalytic core"/>
    <property type="match status" value="1"/>
</dbReference>
<keyword evidence="3" id="KW-0233">DNA recombination</keyword>
<feature type="domain" description="Core-binding (CB)" evidence="7">
    <location>
        <begin position="79"/>
        <end position="157"/>
    </location>
</feature>
<dbReference type="Gene3D" id="1.10.150.130">
    <property type="match status" value="1"/>
</dbReference>
<dbReference type="PROSITE" id="PS51900">
    <property type="entry name" value="CB"/>
    <property type="match status" value="1"/>
</dbReference>